<dbReference type="AlphaFoldDB" id="A0A8J3TD68"/>
<keyword evidence="5 7" id="KW-1133">Transmembrane helix</keyword>
<reference evidence="9" key="1">
    <citation type="submission" date="2021-01" db="EMBL/GenBank/DDBJ databases">
        <title>Whole genome shotgun sequence of Planosporangium mesophilum NBRC 109066.</title>
        <authorList>
            <person name="Komaki H."/>
            <person name="Tamura T."/>
        </authorList>
    </citation>
    <scope>NUCLEOTIDE SEQUENCE</scope>
    <source>
        <strain evidence="9">NBRC 109066</strain>
    </source>
</reference>
<evidence type="ECO:0000256" key="3">
    <source>
        <dbReference type="ARBA" id="ARBA00007931"/>
    </source>
</evidence>
<comment type="caution">
    <text evidence="9">The sequence shown here is derived from an EMBL/GenBank/DDBJ whole genome shotgun (WGS) entry which is preliminary data.</text>
</comment>
<protein>
    <recommendedName>
        <fullName evidence="8">Peptidase M50 domain-containing protein</fullName>
    </recommendedName>
</protein>
<feature type="transmembrane region" description="Helical" evidence="7">
    <location>
        <begin position="72"/>
        <end position="92"/>
    </location>
</feature>
<keyword evidence="4 7" id="KW-0812">Transmembrane</keyword>
<name>A0A8J3TD68_9ACTN</name>
<organism evidence="9 10">
    <name type="scientific">Planosporangium mesophilum</name>
    <dbReference type="NCBI Taxonomy" id="689768"/>
    <lineage>
        <taxon>Bacteria</taxon>
        <taxon>Bacillati</taxon>
        <taxon>Actinomycetota</taxon>
        <taxon>Actinomycetes</taxon>
        <taxon>Micromonosporales</taxon>
        <taxon>Micromonosporaceae</taxon>
        <taxon>Planosporangium</taxon>
    </lineage>
</organism>
<comment type="similarity">
    <text evidence="3">Belongs to the peptidase M50B family.</text>
</comment>
<gene>
    <name evidence="9" type="ORF">Pme01_28730</name>
</gene>
<evidence type="ECO:0000313" key="9">
    <source>
        <dbReference type="EMBL" id="GII23276.1"/>
    </source>
</evidence>
<dbReference type="Proteomes" id="UP000599074">
    <property type="component" value="Unassembled WGS sequence"/>
</dbReference>
<sequence length="127" mass="13362">MWTVAVVVAGVLVEGAAEMSLAEDEHAVGDFGSGGEYEPFGVSVGPRAAWWDLADGDAGVGAGGELIASGDWLQVLNLFAFLNLFFGVFNLLPMDGGHIAIAWFERIRSRSPPALAIPTRGGRTTRS</sequence>
<keyword evidence="10" id="KW-1185">Reference proteome</keyword>
<dbReference type="CDD" id="cd05709">
    <property type="entry name" value="S2P-M50"/>
    <property type="match status" value="1"/>
</dbReference>
<dbReference type="Pfam" id="PF02163">
    <property type="entry name" value="Peptidase_M50"/>
    <property type="match status" value="1"/>
</dbReference>
<evidence type="ECO:0000256" key="4">
    <source>
        <dbReference type="ARBA" id="ARBA00022692"/>
    </source>
</evidence>
<comment type="cofactor">
    <cofactor evidence="1">
        <name>Zn(2+)</name>
        <dbReference type="ChEBI" id="CHEBI:29105"/>
    </cofactor>
</comment>
<evidence type="ECO:0000256" key="5">
    <source>
        <dbReference type="ARBA" id="ARBA00022989"/>
    </source>
</evidence>
<proteinExistence type="inferred from homology"/>
<evidence type="ECO:0000256" key="6">
    <source>
        <dbReference type="ARBA" id="ARBA00023136"/>
    </source>
</evidence>
<feature type="domain" description="Peptidase M50" evidence="8">
    <location>
        <begin position="64"/>
        <end position="113"/>
    </location>
</feature>
<dbReference type="EMBL" id="BOON01000027">
    <property type="protein sequence ID" value="GII23276.1"/>
    <property type="molecule type" value="Genomic_DNA"/>
</dbReference>
<dbReference type="GO" id="GO:0006508">
    <property type="term" value="P:proteolysis"/>
    <property type="evidence" value="ECO:0007669"/>
    <property type="project" value="InterPro"/>
</dbReference>
<evidence type="ECO:0000259" key="8">
    <source>
        <dbReference type="Pfam" id="PF02163"/>
    </source>
</evidence>
<keyword evidence="6 7" id="KW-0472">Membrane</keyword>
<accession>A0A8J3TD68</accession>
<comment type="subcellular location">
    <subcellularLocation>
        <location evidence="2">Membrane</location>
        <topology evidence="2">Multi-pass membrane protein</topology>
    </subcellularLocation>
</comment>
<evidence type="ECO:0000256" key="1">
    <source>
        <dbReference type="ARBA" id="ARBA00001947"/>
    </source>
</evidence>
<dbReference type="GO" id="GO:0016020">
    <property type="term" value="C:membrane"/>
    <property type="evidence" value="ECO:0007669"/>
    <property type="project" value="UniProtKB-SubCell"/>
</dbReference>
<evidence type="ECO:0000256" key="2">
    <source>
        <dbReference type="ARBA" id="ARBA00004141"/>
    </source>
</evidence>
<evidence type="ECO:0000256" key="7">
    <source>
        <dbReference type="SAM" id="Phobius"/>
    </source>
</evidence>
<dbReference type="InterPro" id="IPR008915">
    <property type="entry name" value="Peptidase_M50"/>
</dbReference>
<evidence type="ECO:0000313" key="10">
    <source>
        <dbReference type="Proteomes" id="UP000599074"/>
    </source>
</evidence>